<proteinExistence type="predicted"/>
<dbReference type="NCBIfam" id="TIGR02251">
    <property type="entry name" value="HIF-SF_euk"/>
    <property type="match status" value="1"/>
</dbReference>
<dbReference type="InterPro" id="IPR011948">
    <property type="entry name" value="Dullard_phosphatase"/>
</dbReference>
<evidence type="ECO:0000256" key="6">
    <source>
        <dbReference type="SAM" id="MobiDB-lite"/>
    </source>
</evidence>
<dbReference type="EC" id="3.1.3.16" evidence="1"/>
<evidence type="ECO:0000256" key="3">
    <source>
        <dbReference type="ARBA" id="ARBA00047761"/>
    </source>
</evidence>
<evidence type="ECO:0000256" key="5">
    <source>
        <dbReference type="PIRSR" id="PIRSR640078-3"/>
    </source>
</evidence>
<sequence>MDVSQKLLLTTQGDINNNTQLLSDLSQTNKLHTSKTTSSVRQTSNVDINLIRKSNTTNTLNNNNEYISTNENLNNDRNYNSDIESDNDNANSPLKSNVNRNLSHDLDNKTIRKSRGKNLFKTLFCCFSSHRGNLKSPKNGLISHTNTSQSAQGLLNSNSPTANNLNNNNNIDNLSNSTFYSNDNKENFNNDNSNGQFISNNNSNYPDGKKLTNITNNNYNTSSRNTNGSNPIALSILPIEEAYLETEEKPLLPPINPNVSNKKCLIIDLDETLVHSSFKQVYNADFIVPVEIDGTVHQVYVLKRPYVDEFLKKMGELYECVLFTASLAKYADPVADLLDKWGVFSTRLFREACVYFKGNYVKDLSRLGRDLNSVIILDNSPASYLFHPENALPCTSWFDDMNDTELYDLIPYFERLANVDSVYPFLKQFNQNQQFMLNQASSSYVQQQMEINNQQVPTGLQSLIYQQQQQQQQQETRNSGQTNNLNYMLNENKILLSIDMMMATKQQQLQQQQQQQNQINNSTK</sequence>
<dbReference type="SFLD" id="SFLDG01124">
    <property type="entry name" value="C0.1:_RNA_Pol_CTD_Phosphatase"/>
    <property type="match status" value="1"/>
</dbReference>
<dbReference type="OrthoDB" id="277011at2759"/>
<evidence type="ECO:0000259" key="7">
    <source>
        <dbReference type="PROSITE" id="PS50969"/>
    </source>
</evidence>
<reference evidence="8" key="1">
    <citation type="submission" date="2021-02" db="EMBL/GenBank/DDBJ databases">
        <authorList>
            <person name="Nowell W R."/>
        </authorList>
    </citation>
    <scope>NUCLEOTIDE SEQUENCE</scope>
    <source>
        <strain evidence="8">Ploen Becks lab</strain>
    </source>
</reference>
<dbReference type="PANTHER" id="PTHR12210">
    <property type="entry name" value="DULLARD PROTEIN PHOSPHATASE"/>
    <property type="match status" value="1"/>
</dbReference>
<dbReference type="Gene3D" id="3.40.50.1000">
    <property type="entry name" value="HAD superfamily/HAD-like"/>
    <property type="match status" value="1"/>
</dbReference>
<evidence type="ECO:0000313" key="8">
    <source>
        <dbReference type="EMBL" id="CAF0835552.1"/>
    </source>
</evidence>
<comment type="catalytic activity">
    <reaction evidence="3">
        <text>O-phospho-L-seryl-[protein] + H2O = L-seryl-[protein] + phosphate</text>
        <dbReference type="Rhea" id="RHEA:20629"/>
        <dbReference type="Rhea" id="RHEA-COMP:9863"/>
        <dbReference type="Rhea" id="RHEA-COMP:11604"/>
        <dbReference type="ChEBI" id="CHEBI:15377"/>
        <dbReference type="ChEBI" id="CHEBI:29999"/>
        <dbReference type="ChEBI" id="CHEBI:43474"/>
        <dbReference type="ChEBI" id="CHEBI:83421"/>
        <dbReference type="EC" id="3.1.3.16"/>
    </reaction>
</comment>
<protein>
    <recommendedName>
        <fullName evidence="1">protein-serine/threonine phosphatase</fullName>
        <ecNumber evidence="1">3.1.3.16</ecNumber>
    </recommendedName>
</protein>
<keyword evidence="9" id="KW-1185">Reference proteome</keyword>
<feature type="domain" description="FCP1 homology" evidence="7">
    <location>
        <begin position="258"/>
        <end position="416"/>
    </location>
</feature>
<dbReference type="AlphaFoldDB" id="A0A813V5Q8"/>
<feature type="site" description="Transition state stabilizer" evidence="5">
    <location>
        <position position="324"/>
    </location>
</feature>
<dbReference type="GO" id="GO:0008420">
    <property type="term" value="F:RNA polymerase II CTD heptapeptide repeat phosphatase activity"/>
    <property type="evidence" value="ECO:0007669"/>
    <property type="project" value="InterPro"/>
</dbReference>
<comment type="caution">
    <text evidence="8">The sequence shown here is derived from an EMBL/GenBank/DDBJ whole genome shotgun (WGS) entry which is preliminary data.</text>
</comment>
<dbReference type="SMART" id="SM00577">
    <property type="entry name" value="CPDc"/>
    <property type="match status" value="1"/>
</dbReference>
<dbReference type="InterPro" id="IPR023214">
    <property type="entry name" value="HAD_sf"/>
</dbReference>
<dbReference type="SUPFAM" id="SSF56784">
    <property type="entry name" value="HAD-like"/>
    <property type="match status" value="1"/>
</dbReference>
<organism evidence="8 9">
    <name type="scientific">Brachionus calyciflorus</name>
    <dbReference type="NCBI Taxonomy" id="104777"/>
    <lineage>
        <taxon>Eukaryota</taxon>
        <taxon>Metazoa</taxon>
        <taxon>Spiralia</taxon>
        <taxon>Gnathifera</taxon>
        <taxon>Rotifera</taxon>
        <taxon>Eurotatoria</taxon>
        <taxon>Monogononta</taxon>
        <taxon>Pseudotrocha</taxon>
        <taxon>Ploima</taxon>
        <taxon>Brachionidae</taxon>
        <taxon>Brachionus</taxon>
    </lineage>
</organism>
<dbReference type="InterPro" id="IPR004274">
    <property type="entry name" value="FCP1_dom"/>
</dbReference>
<dbReference type="InterPro" id="IPR040078">
    <property type="entry name" value="RNA_Pol_CTD_Phosphatase"/>
</dbReference>
<accession>A0A813V5Q8</accession>
<evidence type="ECO:0000256" key="4">
    <source>
        <dbReference type="PIRSR" id="PIRSR640078-1"/>
    </source>
</evidence>
<evidence type="ECO:0000256" key="2">
    <source>
        <dbReference type="ARBA" id="ARBA00022801"/>
    </source>
</evidence>
<dbReference type="Proteomes" id="UP000663879">
    <property type="component" value="Unassembled WGS sequence"/>
</dbReference>
<feature type="compositionally biased region" description="Polar residues" evidence="6">
    <location>
        <begin position="76"/>
        <end position="101"/>
    </location>
</feature>
<evidence type="ECO:0000256" key="1">
    <source>
        <dbReference type="ARBA" id="ARBA00013081"/>
    </source>
</evidence>
<keyword evidence="2" id="KW-0378">Hydrolase</keyword>
<dbReference type="CDD" id="cd07521">
    <property type="entry name" value="HAD_FCP1-like"/>
    <property type="match status" value="1"/>
</dbReference>
<dbReference type="InterPro" id="IPR036412">
    <property type="entry name" value="HAD-like_sf"/>
</dbReference>
<gene>
    <name evidence="8" type="ORF">OXX778_LOCUS8187</name>
</gene>
<name>A0A813V5Q8_9BILA</name>
<dbReference type="FunFam" id="3.40.50.1000:FF:000013">
    <property type="entry name" value="Carboxy-terminal domain RNA polymerase II polypeptide A small"/>
    <property type="match status" value="1"/>
</dbReference>
<evidence type="ECO:0000313" key="9">
    <source>
        <dbReference type="Proteomes" id="UP000663879"/>
    </source>
</evidence>
<feature type="active site" description="4-aspartylphosphate intermediate" evidence="4">
    <location>
        <position position="268"/>
    </location>
</feature>
<dbReference type="InterPro" id="IPR050365">
    <property type="entry name" value="TIM50"/>
</dbReference>
<feature type="region of interest" description="Disordered" evidence="6">
    <location>
        <begin position="70"/>
        <end position="101"/>
    </location>
</feature>
<dbReference type="EMBL" id="CAJNOC010001107">
    <property type="protein sequence ID" value="CAF0835552.1"/>
    <property type="molecule type" value="Genomic_DNA"/>
</dbReference>
<feature type="active site" description="Proton donor" evidence="4">
    <location>
        <position position="270"/>
    </location>
</feature>
<feature type="site" description="Transition state stabilizer" evidence="5">
    <location>
        <position position="362"/>
    </location>
</feature>
<dbReference type="PROSITE" id="PS50969">
    <property type="entry name" value="FCP1"/>
    <property type="match status" value="1"/>
</dbReference>
<dbReference type="SFLD" id="SFLDS00003">
    <property type="entry name" value="Haloacid_Dehalogenase"/>
    <property type="match status" value="1"/>
</dbReference>
<dbReference type="Pfam" id="PF03031">
    <property type="entry name" value="NIF"/>
    <property type="match status" value="1"/>
</dbReference>